<evidence type="ECO:0000259" key="1">
    <source>
        <dbReference type="Pfam" id="PF08241"/>
    </source>
</evidence>
<keyword evidence="3" id="KW-1185">Reference proteome</keyword>
<keyword evidence="2" id="KW-0808">Transferase</keyword>
<feature type="domain" description="Methyltransferase type 11" evidence="1">
    <location>
        <begin position="25"/>
        <end position="131"/>
    </location>
</feature>
<dbReference type="InterPro" id="IPR029063">
    <property type="entry name" value="SAM-dependent_MTases_sf"/>
</dbReference>
<dbReference type="Proteomes" id="UP000006556">
    <property type="component" value="Chromosome"/>
</dbReference>
<dbReference type="KEGG" id="pth:PTH_1489"/>
<evidence type="ECO:0000313" key="2">
    <source>
        <dbReference type="EMBL" id="BAF59670.1"/>
    </source>
</evidence>
<accession>A5D269</accession>
<dbReference type="Gene3D" id="3.40.50.150">
    <property type="entry name" value="Vaccinia Virus protein VP39"/>
    <property type="match status" value="1"/>
</dbReference>
<dbReference type="PANTHER" id="PTHR43591">
    <property type="entry name" value="METHYLTRANSFERASE"/>
    <property type="match status" value="1"/>
</dbReference>
<keyword evidence="2" id="KW-0489">Methyltransferase</keyword>
<dbReference type="CDD" id="cd02440">
    <property type="entry name" value="AdoMet_MTases"/>
    <property type="match status" value="1"/>
</dbReference>
<dbReference type="InterPro" id="IPR013216">
    <property type="entry name" value="Methyltransf_11"/>
</dbReference>
<protein>
    <submittedName>
        <fullName evidence="2">SAM-dependent methyltransferases</fullName>
    </submittedName>
</protein>
<reference evidence="3" key="1">
    <citation type="journal article" date="2008" name="Genome Res.">
        <title>The genome of Pelotomaculum thermopropionicum reveals niche-associated evolution in anaerobic microbiota.</title>
        <authorList>
            <person name="Kosaka T."/>
            <person name="Kato S."/>
            <person name="Shimoyama T."/>
            <person name="Ishii S."/>
            <person name="Abe T."/>
            <person name="Watanabe K."/>
        </authorList>
    </citation>
    <scope>NUCLEOTIDE SEQUENCE [LARGE SCALE GENOMIC DNA]</scope>
    <source>
        <strain evidence="3">DSM 13744 / JCM 10971 / SI</strain>
    </source>
</reference>
<sequence length="194" mass="21455">MGPKVPLKKIQELIDIADVKDKTVLDVGAGTGILVEAGLAAGSRQWIACDLSLEMLKILEAKFHNKFNLNGDYSSADRKLLLLHADVHSLPLEDGSVDRVICHNAFPHFHQPKIALYQLHRVLRPGGLMVINHFGGRDFINQVHRSAPHPILHNDLLMPAEEVAEWLREAGFTVTGVVDASHLYRITAVRLAVS</sequence>
<dbReference type="eggNOG" id="COG2226">
    <property type="taxonomic scope" value="Bacteria"/>
</dbReference>
<evidence type="ECO:0000313" key="3">
    <source>
        <dbReference type="Proteomes" id="UP000006556"/>
    </source>
</evidence>
<dbReference type="GO" id="GO:0032259">
    <property type="term" value="P:methylation"/>
    <property type="evidence" value="ECO:0007669"/>
    <property type="project" value="UniProtKB-KW"/>
</dbReference>
<name>A5D269_PELTS</name>
<dbReference type="Pfam" id="PF08241">
    <property type="entry name" value="Methyltransf_11"/>
    <property type="match status" value="1"/>
</dbReference>
<dbReference type="STRING" id="370438.PTH_1489"/>
<dbReference type="GO" id="GO:0008757">
    <property type="term" value="F:S-adenosylmethionine-dependent methyltransferase activity"/>
    <property type="evidence" value="ECO:0007669"/>
    <property type="project" value="InterPro"/>
</dbReference>
<dbReference type="AlphaFoldDB" id="A5D269"/>
<organism evidence="2 3">
    <name type="scientific">Pelotomaculum thermopropionicum (strain DSM 13744 / JCM 10971 / SI)</name>
    <dbReference type="NCBI Taxonomy" id="370438"/>
    <lineage>
        <taxon>Bacteria</taxon>
        <taxon>Bacillati</taxon>
        <taxon>Bacillota</taxon>
        <taxon>Clostridia</taxon>
        <taxon>Eubacteriales</taxon>
        <taxon>Desulfotomaculaceae</taxon>
        <taxon>Pelotomaculum</taxon>
    </lineage>
</organism>
<gene>
    <name evidence="2" type="primary">SmtA</name>
    <name evidence="2" type="ordered locus">PTH_1489</name>
</gene>
<dbReference type="EMBL" id="AP009389">
    <property type="protein sequence ID" value="BAF59670.1"/>
    <property type="molecule type" value="Genomic_DNA"/>
</dbReference>
<dbReference type="SUPFAM" id="SSF53335">
    <property type="entry name" value="S-adenosyl-L-methionine-dependent methyltransferases"/>
    <property type="match status" value="1"/>
</dbReference>
<proteinExistence type="predicted"/>
<dbReference type="HOGENOM" id="CLU_108381_0_0_9"/>